<dbReference type="EMBL" id="BAAATE010000005">
    <property type="protein sequence ID" value="GAA2655259.1"/>
    <property type="molecule type" value="Genomic_DNA"/>
</dbReference>
<keyword evidence="2" id="KW-0624">Polysaccharide degradation</keyword>
<dbReference type="SUPFAM" id="SSF50998">
    <property type="entry name" value="Quinoprotein alcohol dehydrogenase-like"/>
    <property type="match status" value="1"/>
</dbReference>
<organism evidence="5 6">
    <name type="scientific">Nonomuraea recticatena</name>
    <dbReference type="NCBI Taxonomy" id="46178"/>
    <lineage>
        <taxon>Bacteria</taxon>
        <taxon>Bacillati</taxon>
        <taxon>Actinomycetota</taxon>
        <taxon>Actinomycetes</taxon>
        <taxon>Streptosporangiales</taxon>
        <taxon>Streptosporangiaceae</taxon>
        <taxon>Nonomuraea</taxon>
    </lineage>
</organism>
<sequence>MRKRLMAAGMACLGLSMLLVPPMSAGADTTPAPGEPATVTADALPTWQTDGVVLAMEIVNGVAYVGGNFDHVRPPGVPRGGAGEVARTGLAAFDAATGALLPWAPVATGPIFTDDVVQTECDNLGSNQYRCDTVWEIKASPDGSRLYVAGDFGKIGTERRYRIAAFDTATGALDPDFAPSPNSRVRALAVSDTTVFAGGHFTVVNDVTRTRLAAFNRADGALLPWAPTADKRVMAMVLSPSGTRLIVGGDFNRINNIWQHGLSAVNVSNGTKASFLSNDIPYNNSNSRSWVTDLVTDGTRVFASADGVGTFDGRLAVNPETGARIWINNCLGATQSISVMDGVLYSGSHAHRCDMQTYYEGNGFPETRPHRRFLAEPADTAQGVKQRILHWFPNAQPGTTYPFVQGPWTMANDGTHLWAGGDFTQVNDVPQEGLTRFTTHDVSPDVTGPVQTNFQAPTAVANGGGKVTITWGATWDLDNRKVRYEVVRSDGQVACTAEANSVFWTLPNLSCADLGRVPGSVYKYRVRAIDPHNNRISSPSSPDVTVT</sequence>
<comment type="caution">
    <text evidence="5">The sequence shown here is derived from an EMBL/GenBank/DDBJ whole genome shotgun (WGS) entry which is preliminary data.</text>
</comment>
<feature type="chain" id="PRO_5047161411" description="Fibronectin type-III domain-containing protein" evidence="3">
    <location>
        <begin position="28"/>
        <end position="547"/>
    </location>
</feature>
<keyword evidence="2" id="KW-0119">Carbohydrate metabolism</keyword>
<evidence type="ECO:0000313" key="6">
    <source>
        <dbReference type="Proteomes" id="UP001501666"/>
    </source>
</evidence>
<dbReference type="PROSITE" id="PS50853">
    <property type="entry name" value="FN3"/>
    <property type="match status" value="1"/>
</dbReference>
<evidence type="ECO:0000256" key="1">
    <source>
        <dbReference type="ARBA" id="ARBA00023295"/>
    </source>
</evidence>
<gene>
    <name evidence="5" type="ORF">GCM10010412_024470</name>
</gene>
<evidence type="ECO:0000313" key="5">
    <source>
        <dbReference type="EMBL" id="GAA2655259.1"/>
    </source>
</evidence>
<dbReference type="SUPFAM" id="SSF49265">
    <property type="entry name" value="Fibronectin type III"/>
    <property type="match status" value="1"/>
</dbReference>
<keyword evidence="6" id="KW-1185">Reference proteome</keyword>
<feature type="domain" description="Fibronectin type-III" evidence="4">
    <location>
        <begin position="453"/>
        <end position="547"/>
    </location>
</feature>
<evidence type="ECO:0000256" key="2">
    <source>
        <dbReference type="ARBA" id="ARBA00023326"/>
    </source>
</evidence>
<protein>
    <recommendedName>
        <fullName evidence="4">Fibronectin type-III domain-containing protein</fullName>
    </recommendedName>
</protein>
<feature type="signal peptide" evidence="3">
    <location>
        <begin position="1"/>
        <end position="27"/>
    </location>
</feature>
<dbReference type="Proteomes" id="UP001501666">
    <property type="component" value="Unassembled WGS sequence"/>
</dbReference>
<keyword evidence="1" id="KW-0378">Hydrolase</keyword>
<dbReference type="InterPro" id="IPR036116">
    <property type="entry name" value="FN3_sf"/>
</dbReference>
<name>A0ABP6E168_9ACTN</name>
<proteinExistence type="predicted"/>
<dbReference type="RefSeq" id="WP_346145946.1">
    <property type="nucleotide sequence ID" value="NZ_BAAATE010000005.1"/>
</dbReference>
<evidence type="ECO:0000259" key="4">
    <source>
        <dbReference type="PROSITE" id="PS50853"/>
    </source>
</evidence>
<dbReference type="InterPro" id="IPR011047">
    <property type="entry name" value="Quinoprotein_ADH-like_sf"/>
</dbReference>
<keyword evidence="1" id="KW-0326">Glycosidase</keyword>
<dbReference type="InterPro" id="IPR003961">
    <property type="entry name" value="FN3_dom"/>
</dbReference>
<reference evidence="6" key="1">
    <citation type="journal article" date="2019" name="Int. J. Syst. Evol. Microbiol.">
        <title>The Global Catalogue of Microorganisms (GCM) 10K type strain sequencing project: providing services to taxonomists for standard genome sequencing and annotation.</title>
        <authorList>
            <consortium name="The Broad Institute Genomics Platform"/>
            <consortium name="The Broad Institute Genome Sequencing Center for Infectious Disease"/>
            <person name="Wu L."/>
            <person name="Ma J."/>
        </authorList>
    </citation>
    <scope>NUCLEOTIDE SEQUENCE [LARGE SCALE GENOMIC DNA]</scope>
    <source>
        <strain evidence="6">JCM 6835</strain>
    </source>
</reference>
<accession>A0ABP6E168</accession>
<evidence type="ECO:0000256" key="3">
    <source>
        <dbReference type="SAM" id="SignalP"/>
    </source>
</evidence>
<dbReference type="InterPro" id="IPR013783">
    <property type="entry name" value="Ig-like_fold"/>
</dbReference>
<dbReference type="Gene3D" id="2.60.40.10">
    <property type="entry name" value="Immunoglobulins"/>
    <property type="match status" value="1"/>
</dbReference>
<keyword evidence="3" id="KW-0732">Signal</keyword>